<reference evidence="1" key="1">
    <citation type="submission" date="2023-06" db="EMBL/GenBank/DDBJ databases">
        <authorList>
            <person name="Noh H."/>
        </authorList>
    </citation>
    <scope>NUCLEOTIDE SEQUENCE</scope>
    <source>
        <strain evidence="1">DUCC20226</strain>
    </source>
</reference>
<name>A0AAD9SFT2_PHOAM</name>
<evidence type="ECO:0000313" key="1">
    <source>
        <dbReference type="EMBL" id="KAK2607709.1"/>
    </source>
</evidence>
<dbReference type="AlphaFoldDB" id="A0AAD9SFT2"/>
<proteinExistence type="predicted"/>
<comment type="caution">
    <text evidence="1">The sequence shown here is derived from an EMBL/GenBank/DDBJ whole genome shotgun (WGS) entry which is preliminary data.</text>
</comment>
<dbReference type="Proteomes" id="UP001265746">
    <property type="component" value="Unassembled WGS sequence"/>
</dbReference>
<gene>
    <name evidence="1" type="ORF">N8I77_006370</name>
</gene>
<accession>A0AAD9SFT2</accession>
<evidence type="ECO:0000313" key="2">
    <source>
        <dbReference type="Proteomes" id="UP001265746"/>
    </source>
</evidence>
<organism evidence="1 2">
    <name type="scientific">Phomopsis amygdali</name>
    <name type="common">Fusicoccum amygdali</name>
    <dbReference type="NCBI Taxonomy" id="1214568"/>
    <lineage>
        <taxon>Eukaryota</taxon>
        <taxon>Fungi</taxon>
        <taxon>Dikarya</taxon>
        <taxon>Ascomycota</taxon>
        <taxon>Pezizomycotina</taxon>
        <taxon>Sordariomycetes</taxon>
        <taxon>Sordariomycetidae</taxon>
        <taxon>Diaporthales</taxon>
        <taxon>Diaporthaceae</taxon>
        <taxon>Diaporthe</taxon>
    </lineage>
</organism>
<keyword evidence="2" id="KW-1185">Reference proteome</keyword>
<sequence length="81" mass="9286">MRAVETRATPENAAKYEYLEEVGLVNWAGNEFEEALRVEAVKKPGDMRFEQVTLEVKKPSAVARRALLLDAMAAWRRQLYC</sequence>
<dbReference type="EMBL" id="JAUJFL010000003">
    <property type="protein sequence ID" value="KAK2607709.1"/>
    <property type="molecule type" value="Genomic_DNA"/>
</dbReference>
<protein>
    <submittedName>
        <fullName evidence="1">Uncharacterized protein</fullName>
    </submittedName>
</protein>